<accession>A0A229S4J2</accession>
<gene>
    <name evidence="1" type="ORF">CFP71_20610</name>
</gene>
<dbReference type="EMBL" id="NMQT01000073">
    <property type="protein sequence ID" value="OXM53629.1"/>
    <property type="molecule type" value="Genomic_DNA"/>
</dbReference>
<keyword evidence="2" id="KW-1185">Reference proteome</keyword>
<protein>
    <submittedName>
        <fullName evidence="1">Uncharacterized protein</fullName>
    </submittedName>
</protein>
<dbReference type="Proteomes" id="UP000215223">
    <property type="component" value="Unassembled WGS sequence"/>
</dbReference>
<reference evidence="1 2" key="1">
    <citation type="submission" date="2017-07" db="EMBL/GenBank/DDBJ databases">
        <title>Amycolatopsis thailandensis Genome sequencing and assembly.</title>
        <authorList>
            <person name="Kaur N."/>
            <person name="Mayilraj S."/>
        </authorList>
    </citation>
    <scope>NUCLEOTIDE SEQUENCE [LARGE SCALE GENOMIC DNA]</scope>
    <source>
        <strain evidence="1 2">JCM 16380</strain>
    </source>
</reference>
<dbReference type="AlphaFoldDB" id="A0A229S4J2"/>
<name>A0A229S4J2_9PSEU</name>
<comment type="caution">
    <text evidence="1">The sequence shown here is derived from an EMBL/GenBank/DDBJ whole genome shotgun (WGS) entry which is preliminary data.</text>
</comment>
<sequence>MSWRWTRLLAPDPAPLTAAREADKRVVGACRHFAVLRCAIAESPLESTVTGADYDALLDELAGACATDDPENVTALYGHQDLRVPESLSR</sequence>
<proteinExistence type="predicted"/>
<evidence type="ECO:0000313" key="1">
    <source>
        <dbReference type="EMBL" id="OXM53629.1"/>
    </source>
</evidence>
<organism evidence="1 2">
    <name type="scientific">Amycolatopsis thailandensis</name>
    <dbReference type="NCBI Taxonomy" id="589330"/>
    <lineage>
        <taxon>Bacteria</taxon>
        <taxon>Bacillati</taxon>
        <taxon>Actinomycetota</taxon>
        <taxon>Actinomycetes</taxon>
        <taxon>Pseudonocardiales</taxon>
        <taxon>Pseudonocardiaceae</taxon>
        <taxon>Amycolatopsis</taxon>
    </lineage>
</organism>
<evidence type="ECO:0000313" key="2">
    <source>
        <dbReference type="Proteomes" id="UP000215223"/>
    </source>
</evidence>